<evidence type="ECO:0000256" key="1">
    <source>
        <dbReference type="SAM" id="MobiDB-lite"/>
    </source>
</evidence>
<feature type="compositionally biased region" description="Gly residues" evidence="1">
    <location>
        <begin position="64"/>
        <end position="74"/>
    </location>
</feature>
<reference evidence="4" key="1">
    <citation type="journal article" date="2019" name="Int. J. Syst. Evol. Microbiol.">
        <title>The Global Catalogue of Microorganisms (GCM) 10K type strain sequencing project: providing services to taxonomists for standard genome sequencing and annotation.</title>
        <authorList>
            <consortium name="The Broad Institute Genomics Platform"/>
            <consortium name="The Broad Institute Genome Sequencing Center for Infectious Disease"/>
            <person name="Wu L."/>
            <person name="Ma J."/>
        </authorList>
    </citation>
    <scope>NUCLEOTIDE SEQUENCE [LARGE SCALE GENOMIC DNA]</scope>
    <source>
        <strain evidence="4">JCM 17933</strain>
    </source>
</reference>
<feature type="compositionally biased region" description="Pro residues" evidence="1">
    <location>
        <begin position="91"/>
        <end position="106"/>
    </location>
</feature>
<proteinExistence type="predicted"/>
<evidence type="ECO:0000313" key="4">
    <source>
        <dbReference type="Proteomes" id="UP001500503"/>
    </source>
</evidence>
<sequence length="475" mass="47341">MSNGPEGGQGAQPGQPDSWPPPETQEWQPDSSPAPGWPSSGPGGSGGPSGPGFPGGPPGPGGPGMPGGYPGGPAGPAYPGGPVGPGGPGGPVGPGPGGPGGPPPWGGPAQPYGFGPPPAPAKKGGAGVFLAIGAGVLALIVIVVVVVAVSGGSGDDPKKTSGKAAAEAGRALGSAGGATYTGTYGGNQATFSVTKAGSARGSYNSHGSPVSRVDIGDTTYIKSDSSFWSAEGQSSSEADKADGKWAKAPDSAEDLKLADFSPAKLSQVLQQAGNDPNAVNTPAGSTPAIKMTVGETTYYISKKSPHRLLRIQGTAGSDAYTLDVKPLEGSAAMSPVFSALRSDVQNLKDVYDPSITMLPMGKIQFGSCGESGCTVHGSVMPSSTGTSDASVHVTMNARFWGTGATVSTCKGTGTTKPSHETTITCRTSGSKWTSWYRSHNGRFTIHASSTFDATVNSSSDVNELLTKLQQEQQGG</sequence>
<dbReference type="Proteomes" id="UP001500503">
    <property type="component" value="Unassembled WGS sequence"/>
</dbReference>
<comment type="caution">
    <text evidence="3">The sequence shown here is derived from an EMBL/GenBank/DDBJ whole genome shotgun (WGS) entry which is preliminary data.</text>
</comment>
<feature type="compositionally biased region" description="Gly residues" evidence="1">
    <location>
        <begin position="81"/>
        <end position="90"/>
    </location>
</feature>
<feature type="compositionally biased region" description="Gly residues" evidence="1">
    <location>
        <begin position="41"/>
        <end position="53"/>
    </location>
</feature>
<gene>
    <name evidence="3" type="ORF">GCM10023191_006220</name>
</gene>
<keyword evidence="2" id="KW-1133">Transmembrane helix</keyword>
<dbReference type="EMBL" id="BAABHF010000009">
    <property type="protein sequence ID" value="GAA4483892.1"/>
    <property type="molecule type" value="Genomic_DNA"/>
</dbReference>
<name>A0ABP8P8W1_9ACTN</name>
<protein>
    <submittedName>
        <fullName evidence="3">Uncharacterized protein</fullName>
    </submittedName>
</protein>
<feature type="region of interest" description="Disordered" evidence="1">
    <location>
        <begin position="1"/>
        <end position="118"/>
    </location>
</feature>
<feature type="transmembrane region" description="Helical" evidence="2">
    <location>
        <begin position="128"/>
        <end position="149"/>
    </location>
</feature>
<evidence type="ECO:0000313" key="3">
    <source>
        <dbReference type="EMBL" id="GAA4483892.1"/>
    </source>
</evidence>
<keyword evidence="2" id="KW-0472">Membrane</keyword>
<accession>A0ABP8P8W1</accession>
<feature type="compositionally biased region" description="Gly residues" evidence="1">
    <location>
        <begin position="1"/>
        <end position="11"/>
    </location>
</feature>
<evidence type="ECO:0000256" key="2">
    <source>
        <dbReference type="SAM" id="Phobius"/>
    </source>
</evidence>
<keyword evidence="2" id="KW-0812">Transmembrane</keyword>
<keyword evidence="4" id="KW-1185">Reference proteome</keyword>
<feature type="compositionally biased region" description="Pro residues" evidence="1">
    <location>
        <begin position="54"/>
        <end position="63"/>
    </location>
</feature>
<organism evidence="3 4">
    <name type="scientific">Actinoallomurus oryzae</name>
    <dbReference type="NCBI Taxonomy" id="502180"/>
    <lineage>
        <taxon>Bacteria</taxon>
        <taxon>Bacillati</taxon>
        <taxon>Actinomycetota</taxon>
        <taxon>Actinomycetes</taxon>
        <taxon>Streptosporangiales</taxon>
        <taxon>Thermomonosporaceae</taxon>
        <taxon>Actinoallomurus</taxon>
    </lineage>
</organism>